<sequence length="45" mass="5704">MNIGFYQRKLALLEKLCYIFFKKFCQEFIRQYRRSFNALLRTEYL</sequence>
<proteinExistence type="predicted"/>
<dbReference type="KEGG" id="dmm:dnm_058090"/>
<keyword evidence="2" id="KW-1185">Reference proteome</keyword>
<organism evidence="1 2">
    <name type="scientific">Desulfonema magnum</name>
    <dbReference type="NCBI Taxonomy" id="45655"/>
    <lineage>
        <taxon>Bacteria</taxon>
        <taxon>Pseudomonadati</taxon>
        <taxon>Thermodesulfobacteriota</taxon>
        <taxon>Desulfobacteria</taxon>
        <taxon>Desulfobacterales</taxon>
        <taxon>Desulfococcaceae</taxon>
        <taxon>Desulfonema</taxon>
    </lineage>
</organism>
<dbReference type="AlphaFoldDB" id="A0A975BQC8"/>
<name>A0A975BQC8_9BACT</name>
<dbReference type="EMBL" id="CP061800">
    <property type="protein sequence ID" value="QTA89752.1"/>
    <property type="molecule type" value="Genomic_DNA"/>
</dbReference>
<protein>
    <submittedName>
        <fullName evidence="1">Uncharacterized protein</fullName>
    </submittedName>
</protein>
<reference evidence="1" key="1">
    <citation type="journal article" date="2021" name="Microb. Physiol.">
        <title>Proteogenomic Insights into the Physiology of Marine, Sulfate-Reducing, Filamentous Desulfonema limicola and Desulfonema magnum.</title>
        <authorList>
            <person name="Schnaars V."/>
            <person name="Wohlbrand L."/>
            <person name="Scheve S."/>
            <person name="Hinrichs C."/>
            <person name="Reinhardt R."/>
            <person name="Rabus R."/>
        </authorList>
    </citation>
    <scope>NUCLEOTIDE SEQUENCE</scope>
    <source>
        <strain evidence="1">4be13</strain>
    </source>
</reference>
<dbReference type="Proteomes" id="UP000663722">
    <property type="component" value="Chromosome"/>
</dbReference>
<evidence type="ECO:0000313" key="1">
    <source>
        <dbReference type="EMBL" id="QTA89752.1"/>
    </source>
</evidence>
<accession>A0A975BQC8</accession>
<evidence type="ECO:0000313" key="2">
    <source>
        <dbReference type="Proteomes" id="UP000663722"/>
    </source>
</evidence>
<gene>
    <name evidence="1" type="ORF">dnm_058090</name>
</gene>